<dbReference type="AlphaFoldDB" id="A0A561WRE5"/>
<keyword evidence="2" id="KW-1133">Transmembrane helix</keyword>
<feature type="compositionally biased region" description="Low complexity" evidence="1">
    <location>
        <begin position="180"/>
        <end position="190"/>
    </location>
</feature>
<evidence type="ECO:0000256" key="3">
    <source>
        <dbReference type="SAM" id="SignalP"/>
    </source>
</evidence>
<dbReference type="RefSeq" id="WP_122981797.1">
    <property type="nucleotide sequence ID" value="NZ_BOMX01000030.1"/>
</dbReference>
<protein>
    <submittedName>
        <fullName evidence="4">Uncharacterized protein</fullName>
    </submittedName>
</protein>
<accession>A0A561WRE5</accession>
<keyword evidence="3" id="KW-0732">Signal</keyword>
<evidence type="ECO:0000313" key="4">
    <source>
        <dbReference type="EMBL" id="TWG26419.1"/>
    </source>
</evidence>
<evidence type="ECO:0000256" key="1">
    <source>
        <dbReference type="SAM" id="MobiDB-lite"/>
    </source>
</evidence>
<reference evidence="4 5" key="1">
    <citation type="submission" date="2019-06" db="EMBL/GenBank/DDBJ databases">
        <title>Sequencing the genomes of 1000 actinobacteria strains.</title>
        <authorList>
            <person name="Klenk H.-P."/>
        </authorList>
    </citation>
    <scope>NUCLEOTIDE SEQUENCE [LARGE SCALE GENOMIC DNA]</scope>
    <source>
        <strain evidence="4 5">DSM 43866</strain>
    </source>
</reference>
<feature type="compositionally biased region" description="Low complexity" evidence="1">
    <location>
        <begin position="146"/>
        <end position="172"/>
    </location>
</feature>
<evidence type="ECO:0000256" key="2">
    <source>
        <dbReference type="SAM" id="Phobius"/>
    </source>
</evidence>
<name>A0A561WRE5_ACTTI</name>
<keyword evidence="5" id="KW-1185">Reference proteome</keyword>
<feature type="compositionally biased region" description="Low complexity" evidence="1">
    <location>
        <begin position="129"/>
        <end position="138"/>
    </location>
</feature>
<feature type="compositionally biased region" description="Low complexity" evidence="1">
    <location>
        <begin position="237"/>
        <end position="252"/>
    </location>
</feature>
<gene>
    <name evidence="4" type="ORF">FHX34_1011403</name>
</gene>
<keyword evidence="2" id="KW-0812">Transmembrane</keyword>
<dbReference type="OrthoDB" id="3383382at2"/>
<feature type="chain" id="PRO_5022080075" evidence="3">
    <location>
        <begin position="32"/>
        <end position="329"/>
    </location>
</feature>
<keyword evidence="2" id="KW-0472">Membrane</keyword>
<comment type="caution">
    <text evidence="4">The sequence shown here is derived from an EMBL/GenBank/DDBJ whole genome shotgun (WGS) entry which is preliminary data.</text>
</comment>
<organism evidence="4 5">
    <name type="scientific">Actinoplanes teichomyceticus</name>
    <dbReference type="NCBI Taxonomy" id="1867"/>
    <lineage>
        <taxon>Bacteria</taxon>
        <taxon>Bacillati</taxon>
        <taxon>Actinomycetota</taxon>
        <taxon>Actinomycetes</taxon>
        <taxon>Micromonosporales</taxon>
        <taxon>Micromonosporaceae</taxon>
        <taxon>Actinoplanes</taxon>
    </lineage>
</organism>
<feature type="compositionally biased region" description="Low complexity" evidence="1">
    <location>
        <begin position="200"/>
        <end position="216"/>
    </location>
</feature>
<dbReference type="EMBL" id="VIWY01000001">
    <property type="protein sequence ID" value="TWG26419.1"/>
    <property type="molecule type" value="Genomic_DNA"/>
</dbReference>
<evidence type="ECO:0000313" key="5">
    <source>
        <dbReference type="Proteomes" id="UP000320239"/>
    </source>
</evidence>
<dbReference type="Proteomes" id="UP000320239">
    <property type="component" value="Unassembled WGS sequence"/>
</dbReference>
<proteinExistence type="predicted"/>
<sequence>MSRQFRYRMAAVLASGVLFGVPLLGDGTASAEPLGPADRRVTFGGGALGVACGSQPSVESVTVPAESTLHVINRTGHDARLELGGTPRGVIPDDGAAEVVFRRGTTPVVLAPDCPESDEPVPMMVTAVPSDPAAAPDAASDDSDSASRPSVMSDPAAAAPVAGPAAPATGAPRSRPMRHAAGAGASGQRRAAGERRTVRARTPAGAAIAGAPAAAAKSRERIPRTSQAGVPRSVVTPPAARDPLPAADRVPAAGPPAADPVRATPGEAPAADPDRVTTPAAEPVAAIQPIRTGRPIGLLGVIATVCTLGVLIAAIRAIVSQRASRANVA</sequence>
<feature type="signal peptide" evidence="3">
    <location>
        <begin position="1"/>
        <end position="31"/>
    </location>
</feature>
<feature type="region of interest" description="Disordered" evidence="1">
    <location>
        <begin position="108"/>
        <end position="280"/>
    </location>
</feature>
<feature type="transmembrane region" description="Helical" evidence="2">
    <location>
        <begin position="296"/>
        <end position="319"/>
    </location>
</feature>